<dbReference type="InterPro" id="IPR009057">
    <property type="entry name" value="Homeodomain-like_sf"/>
</dbReference>
<proteinExistence type="predicted"/>
<keyword evidence="2 4" id="KW-0238">DNA-binding</keyword>
<accession>A0ABR9HSJ6</accession>
<dbReference type="InterPro" id="IPR050109">
    <property type="entry name" value="HTH-type_TetR-like_transc_reg"/>
</dbReference>
<name>A0ABR9HSJ6_9PSEU</name>
<keyword evidence="7" id="KW-1185">Reference proteome</keyword>
<evidence type="ECO:0000256" key="1">
    <source>
        <dbReference type="ARBA" id="ARBA00023015"/>
    </source>
</evidence>
<feature type="DNA-binding region" description="H-T-H motif" evidence="4">
    <location>
        <begin position="28"/>
        <end position="47"/>
    </location>
</feature>
<dbReference type="Pfam" id="PF00440">
    <property type="entry name" value="TetR_N"/>
    <property type="match status" value="1"/>
</dbReference>
<organism evidence="6 7">
    <name type="scientific">Amycolatopsis lexingtonensis</name>
    <dbReference type="NCBI Taxonomy" id="218822"/>
    <lineage>
        <taxon>Bacteria</taxon>
        <taxon>Bacillati</taxon>
        <taxon>Actinomycetota</taxon>
        <taxon>Actinomycetes</taxon>
        <taxon>Pseudonocardiales</taxon>
        <taxon>Pseudonocardiaceae</taxon>
        <taxon>Amycolatopsis</taxon>
    </lineage>
</organism>
<keyword evidence="1" id="KW-0805">Transcription regulation</keyword>
<evidence type="ECO:0000256" key="4">
    <source>
        <dbReference type="PROSITE-ProRule" id="PRU00335"/>
    </source>
</evidence>
<dbReference type="EMBL" id="JADBEG010000001">
    <property type="protein sequence ID" value="MBE1493860.1"/>
    <property type="molecule type" value="Genomic_DNA"/>
</dbReference>
<comment type="caution">
    <text evidence="6">The sequence shown here is derived from an EMBL/GenBank/DDBJ whole genome shotgun (WGS) entry which is preliminary data.</text>
</comment>
<dbReference type="PROSITE" id="PS50977">
    <property type="entry name" value="HTH_TETR_2"/>
    <property type="match status" value="1"/>
</dbReference>
<reference evidence="6 7" key="1">
    <citation type="submission" date="2020-10" db="EMBL/GenBank/DDBJ databases">
        <title>Sequencing the genomes of 1000 actinobacteria strains.</title>
        <authorList>
            <person name="Klenk H.-P."/>
        </authorList>
    </citation>
    <scope>NUCLEOTIDE SEQUENCE [LARGE SCALE GENOMIC DNA]</scope>
    <source>
        <strain evidence="6 7">DSM 44653</strain>
    </source>
</reference>
<dbReference type="PRINTS" id="PR00455">
    <property type="entry name" value="HTHTETR"/>
</dbReference>
<dbReference type="Gene3D" id="1.10.357.10">
    <property type="entry name" value="Tetracycline Repressor, domain 2"/>
    <property type="match status" value="1"/>
</dbReference>
<feature type="domain" description="HTH tetR-type" evidence="5">
    <location>
        <begin position="5"/>
        <end position="65"/>
    </location>
</feature>
<evidence type="ECO:0000259" key="5">
    <source>
        <dbReference type="PROSITE" id="PS50977"/>
    </source>
</evidence>
<evidence type="ECO:0000313" key="6">
    <source>
        <dbReference type="EMBL" id="MBE1493860.1"/>
    </source>
</evidence>
<dbReference type="Proteomes" id="UP000631670">
    <property type="component" value="Unassembled WGS sequence"/>
</dbReference>
<evidence type="ECO:0000256" key="2">
    <source>
        <dbReference type="ARBA" id="ARBA00023125"/>
    </source>
</evidence>
<gene>
    <name evidence="6" type="ORF">H4696_000960</name>
</gene>
<dbReference type="SUPFAM" id="SSF46689">
    <property type="entry name" value="Homeodomain-like"/>
    <property type="match status" value="1"/>
</dbReference>
<dbReference type="InterPro" id="IPR001647">
    <property type="entry name" value="HTH_TetR"/>
</dbReference>
<dbReference type="PANTHER" id="PTHR30055:SF234">
    <property type="entry name" value="HTH-TYPE TRANSCRIPTIONAL REGULATOR BETI"/>
    <property type="match status" value="1"/>
</dbReference>
<dbReference type="RefSeq" id="WP_086864074.1">
    <property type="nucleotide sequence ID" value="NZ_JADBEG010000001.1"/>
</dbReference>
<keyword evidence="3" id="KW-0804">Transcription</keyword>
<dbReference type="PANTHER" id="PTHR30055">
    <property type="entry name" value="HTH-TYPE TRANSCRIPTIONAL REGULATOR RUTR"/>
    <property type="match status" value="1"/>
</dbReference>
<evidence type="ECO:0000256" key="3">
    <source>
        <dbReference type="ARBA" id="ARBA00023163"/>
    </source>
</evidence>
<evidence type="ECO:0000313" key="7">
    <source>
        <dbReference type="Proteomes" id="UP000631670"/>
    </source>
</evidence>
<protein>
    <submittedName>
        <fullName evidence="6">AcrR family transcriptional regulator</fullName>
    </submittedName>
</protein>
<sequence length="202" mass="21708">MPRPVHDTSAILDAAVRLLATGSADAITIAGVIREAAVSSGSVYHRFPNRAALLAAVWNRAVQGFHAELYPLFDGEPVTAAAALGRRTVSWCRANPADARVLLAGLGSFEPAAWPEESRSAREADQANWDRHIRRLVTDLKAATGRATAEILLIVLDLPYAAVRRYLSADRDIPATLDGIVEQIIRSQLTPAGGPISVPQWT</sequence>